<evidence type="ECO:0000313" key="5">
    <source>
        <dbReference type="Proteomes" id="UP000018720"/>
    </source>
</evidence>
<name>A0ABN0HCS2_9LEPT</name>
<comment type="similarity">
    <text evidence="2">Belongs to the FlgN family.</text>
</comment>
<dbReference type="Proteomes" id="UP000018720">
    <property type="component" value="Unassembled WGS sequence"/>
</dbReference>
<dbReference type="SUPFAM" id="SSF140566">
    <property type="entry name" value="FlgN-like"/>
    <property type="match status" value="1"/>
</dbReference>
<proteinExistence type="inferred from homology"/>
<organism evidence="4 5">
    <name type="scientific">Leptospira licerasiae str. MMD4847</name>
    <dbReference type="NCBI Taxonomy" id="1049971"/>
    <lineage>
        <taxon>Bacteria</taxon>
        <taxon>Pseudomonadati</taxon>
        <taxon>Spirochaetota</taxon>
        <taxon>Spirochaetia</taxon>
        <taxon>Leptospirales</taxon>
        <taxon>Leptospiraceae</taxon>
        <taxon>Leptospira</taxon>
    </lineage>
</organism>
<comment type="function">
    <text evidence="1">Required for the efficient initiation of filament assembly.</text>
</comment>
<evidence type="ECO:0000256" key="1">
    <source>
        <dbReference type="ARBA" id="ARBA00002397"/>
    </source>
</evidence>
<sequence length="224" mass="25819">MLEFPQSATDLLHFRKFLLVLLLRSISKKTPHKIPDSAETKNRDRTMILNKEEWLDRVSSLFEEEIRLYSEILELEKEKTESITKADGRSLETISKKTYELIVHASELERVRMSAIHDVYTSGNLGIPKEGELTLTDFLNKIDRESEHKLKQLGTRLKDTVHRLKDKIKANDKLIRTRQEFLKATIDAMRINANSGEVAVYEDENPSAVRNKKKRSSVLVNASA</sequence>
<protein>
    <submittedName>
        <fullName evidence="4">FlgN protein</fullName>
    </submittedName>
</protein>
<accession>A0ABN0HCS2</accession>
<reference evidence="4 5" key="1">
    <citation type="submission" date="2012-08" db="EMBL/GenBank/DDBJ databases">
        <authorList>
            <person name="Harkins D.M."/>
            <person name="Durkin A.S."/>
            <person name="Selengut J.D."/>
            <person name="Sanka R."/>
            <person name="DePew J."/>
            <person name="Purushe J."/>
            <person name="Matthias M.A."/>
            <person name="Vinetz J.M."/>
            <person name="Sutton G.G."/>
            <person name="Nelson W.C."/>
            <person name="Fouts D.E."/>
        </authorList>
    </citation>
    <scope>NUCLEOTIDE SEQUENCE [LARGE SCALE GENOMIC DNA]</scope>
    <source>
        <strain evidence="4 5">MMD4847</strain>
    </source>
</reference>
<gene>
    <name evidence="4" type="ORF">LEP1GSC178_3331</name>
</gene>
<comment type="caution">
    <text evidence="4">The sequence shown here is derived from an EMBL/GenBank/DDBJ whole genome shotgun (WGS) entry which is preliminary data.</text>
</comment>
<evidence type="ECO:0000256" key="2">
    <source>
        <dbReference type="ARBA" id="ARBA00007703"/>
    </source>
</evidence>
<dbReference type="Pfam" id="PF05130">
    <property type="entry name" value="FlgN"/>
    <property type="match status" value="1"/>
</dbReference>
<evidence type="ECO:0000256" key="3">
    <source>
        <dbReference type="ARBA" id="ARBA00022795"/>
    </source>
</evidence>
<dbReference type="InterPro" id="IPR036679">
    <property type="entry name" value="FlgN-like_sf"/>
</dbReference>
<dbReference type="EMBL" id="AHOM02000004">
    <property type="protein sequence ID" value="EJZ43300.1"/>
    <property type="molecule type" value="Genomic_DNA"/>
</dbReference>
<dbReference type="Gene3D" id="1.20.58.300">
    <property type="entry name" value="FlgN-like"/>
    <property type="match status" value="1"/>
</dbReference>
<evidence type="ECO:0000313" key="4">
    <source>
        <dbReference type="EMBL" id="EJZ43300.1"/>
    </source>
</evidence>
<dbReference type="InterPro" id="IPR007809">
    <property type="entry name" value="FlgN-like"/>
</dbReference>
<keyword evidence="3" id="KW-1005">Bacterial flagellum biogenesis</keyword>
<keyword evidence="5" id="KW-1185">Reference proteome</keyword>